<dbReference type="InterPro" id="IPR036928">
    <property type="entry name" value="AS_sf"/>
</dbReference>
<dbReference type="PANTHER" id="PTHR11895:SF67">
    <property type="entry name" value="AMIDASE DOMAIN-CONTAINING PROTEIN"/>
    <property type="match status" value="1"/>
</dbReference>
<dbReference type="Gene3D" id="3.90.1300.10">
    <property type="entry name" value="Amidase signature (AS) domain"/>
    <property type="match status" value="1"/>
</dbReference>
<gene>
    <name evidence="3" type="ORF">NDU88_000877</name>
</gene>
<proteinExistence type="inferred from homology"/>
<sequence>MELCCLCSLLLPGLAALLLLYLGFIRRCTASTRAGFTRREAGRWVQTRLQDTLTPRLSGIPFQIFAYLTNTVFGQYCLVPLAMRLNHLDLFRYLFIPEDPTFLPLVPPEDGNGSVTDDSALEILQEMMATRLHFEREDFTFYGIQDFINAYWAGIVTPTHVAMNILRALEDCEQSNPPLRAMTQWDKEEILKMAEASAARYKDMKPLSPLDGIPVCLKEEIKVVPYLHKAGTAYLGTEPETEDATVTRKLREAGALIIGVSNMHELGTGTTGCNPNRFHGTTRNPYNPQHYTGGSSSGSAAAVAAGLCPLAIGTDGGGSVRIPSSFCGVVGLKSTFGRISAHGALPLSYSTVSFGPLCTSVLDSALAYTMLSGVDPAYPYGLKQPPITLDGLYKSDLKDLTLGVDWTFFKACDPEILEICQKAVEYLKSQGASIMDISIPELEEVHVAHIICILGEMRDFLQQDFNEHFHDLNLETRASLALGCQFTALDYIQANRQRTRTMNYLHEIFTKVNCILTPGTACTAPSIQDSDLAHGFSDVLTMARSMRFMQLGNFTGIPGLVVPAGYNSSGLPVSLQIMAKWWDEEVLFRVGMMVEEFRNYTKKPKIYYDIIY</sequence>
<organism evidence="3 4">
    <name type="scientific">Pleurodeles waltl</name>
    <name type="common">Iberian ribbed newt</name>
    <dbReference type="NCBI Taxonomy" id="8319"/>
    <lineage>
        <taxon>Eukaryota</taxon>
        <taxon>Metazoa</taxon>
        <taxon>Chordata</taxon>
        <taxon>Craniata</taxon>
        <taxon>Vertebrata</taxon>
        <taxon>Euteleostomi</taxon>
        <taxon>Amphibia</taxon>
        <taxon>Batrachia</taxon>
        <taxon>Caudata</taxon>
        <taxon>Salamandroidea</taxon>
        <taxon>Salamandridae</taxon>
        <taxon>Pleurodelinae</taxon>
        <taxon>Pleurodeles</taxon>
    </lineage>
</organism>
<evidence type="ECO:0000313" key="4">
    <source>
        <dbReference type="Proteomes" id="UP001066276"/>
    </source>
</evidence>
<feature type="domain" description="Amidase" evidence="2">
    <location>
        <begin position="167"/>
        <end position="587"/>
    </location>
</feature>
<dbReference type="InterPro" id="IPR020556">
    <property type="entry name" value="Amidase_CS"/>
</dbReference>
<comment type="similarity">
    <text evidence="1">Belongs to the amidase family.</text>
</comment>
<evidence type="ECO:0000313" key="3">
    <source>
        <dbReference type="EMBL" id="KAJ1112616.1"/>
    </source>
</evidence>
<comment type="caution">
    <text evidence="3">The sequence shown here is derived from an EMBL/GenBank/DDBJ whole genome shotgun (WGS) entry which is preliminary data.</text>
</comment>
<dbReference type="GO" id="GO:0003824">
    <property type="term" value="F:catalytic activity"/>
    <property type="evidence" value="ECO:0007669"/>
    <property type="project" value="InterPro"/>
</dbReference>
<dbReference type="Pfam" id="PF01425">
    <property type="entry name" value="Amidase"/>
    <property type="match status" value="1"/>
</dbReference>
<protein>
    <recommendedName>
        <fullName evidence="2">Amidase domain-containing protein</fullName>
    </recommendedName>
</protein>
<accession>A0AAV7NAU4</accession>
<evidence type="ECO:0000259" key="2">
    <source>
        <dbReference type="Pfam" id="PF01425"/>
    </source>
</evidence>
<dbReference type="EMBL" id="JANPWB010000012">
    <property type="protein sequence ID" value="KAJ1112616.1"/>
    <property type="molecule type" value="Genomic_DNA"/>
</dbReference>
<evidence type="ECO:0000256" key="1">
    <source>
        <dbReference type="ARBA" id="ARBA00009199"/>
    </source>
</evidence>
<name>A0AAV7NAU4_PLEWA</name>
<dbReference type="InterPro" id="IPR023631">
    <property type="entry name" value="Amidase_dom"/>
</dbReference>
<dbReference type="Proteomes" id="UP001066276">
    <property type="component" value="Chromosome 8"/>
</dbReference>
<dbReference type="AlphaFoldDB" id="A0AAV7NAU4"/>
<dbReference type="InterPro" id="IPR000120">
    <property type="entry name" value="Amidase"/>
</dbReference>
<dbReference type="PANTHER" id="PTHR11895">
    <property type="entry name" value="TRANSAMIDASE"/>
    <property type="match status" value="1"/>
</dbReference>
<reference evidence="3" key="1">
    <citation type="journal article" date="2022" name="bioRxiv">
        <title>Sequencing and chromosome-scale assembly of the giantPleurodeles waltlgenome.</title>
        <authorList>
            <person name="Brown T."/>
            <person name="Elewa A."/>
            <person name="Iarovenko S."/>
            <person name="Subramanian E."/>
            <person name="Araus A.J."/>
            <person name="Petzold A."/>
            <person name="Susuki M."/>
            <person name="Suzuki K.-i.T."/>
            <person name="Hayashi T."/>
            <person name="Toyoda A."/>
            <person name="Oliveira C."/>
            <person name="Osipova E."/>
            <person name="Leigh N.D."/>
            <person name="Simon A."/>
            <person name="Yun M.H."/>
        </authorList>
    </citation>
    <scope>NUCLEOTIDE SEQUENCE</scope>
    <source>
        <strain evidence="3">20211129_DDA</strain>
        <tissue evidence="3">Liver</tissue>
    </source>
</reference>
<dbReference type="PROSITE" id="PS00571">
    <property type="entry name" value="AMIDASES"/>
    <property type="match status" value="1"/>
</dbReference>
<keyword evidence="4" id="KW-1185">Reference proteome</keyword>
<dbReference type="SUPFAM" id="SSF75304">
    <property type="entry name" value="Amidase signature (AS) enzymes"/>
    <property type="match status" value="1"/>
</dbReference>